<dbReference type="RefSeq" id="WP_386053039.1">
    <property type="nucleotide sequence ID" value="NZ_JBHTKH010000007.1"/>
</dbReference>
<dbReference type="GO" id="GO:0032259">
    <property type="term" value="P:methylation"/>
    <property type="evidence" value="ECO:0007669"/>
    <property type="project" value="UniProtKB-KW"/>
</dbReference>
<dbReference type="Proteomes" id="UP001597046">
    <property type="component" value="Unassembled WGS sequence"/>
</dbReference>
<dbReference type="InterPro" id="IPR052356">
    <property type="entry name" value="Thiol_S-MT"/>
</dbReference>
<dbReference type="Gene3D" id="3.40.50.150">
    <property type="entry name" value="Vaccinia Virus protein VP39"/>
    <property type="match status" value="1"/>
</dbReference>
<dbReference type="EC" id="2.1.1.-" evidence="2"/>
<keyword evidence="3" id="KW-1185">Reference proteome</keyword>
<evidence type="ECO:0000313" key="2">
    <source>
        <dbReference type="EMBL" id="MFD1055145.1"/>
    </source>
</evidence>
<proteinExistence type="predicted"/>
<dbReference type="CDD" id="cd02440">
    <property type="entry name" value="AdoMet_MTases"/>
    <property type="match status" value="1"/>
</dbReference>
<sequence length="206" mass="22468">MGFWARQVTPRLVAGAENEALVALRSRACEGLTGEVLELGFGSGNNVGLYPVQVTRVVAVEPSDVGWGLGAERRARSPIPIVRGGLDGQRLEVDDDSVDSALSTFTLCTIPDVAAALSEVRRVLRPGGALHFLEHGVSPDPGVRRWQHRIEPIQKRVFDGCHLTRPIDELVERSGLVVEHVERAYAPMSALMKPWIFGYLGRATKP</sequence>
<evidence type="ECO:0000313" key="3">
    <source>
        <dbReference type="Proteomes" id="UP001597046"/>
    </source>
</evidence>
<dbReference type="EMBL" id="JBHTKH010000007">
    <property type="protein sequence ID" value="MFD1055145.1"/>
    <property type="molecule type" value="Genomic_DNA"/>
</dbReference>
<protein>
    <submittedName>
        <fullName evidence="2">Class I SAM-dependent methyltransferase</fullName>
        <ecNumber evidence="2">2.1.1.-</ecNumber>
    </submittedName>
</protein>
<dbReference type="SUPFAM" id="SSF53335">
    <property type="entry name" value="S-adenosyl-L-methionine-dependent methyltransferases"/>
    <property type="match status" value="1"/>
</dbReference>
<dbReference type="GO" id="GO:0008168">
    <property type="term" value="F:methyltransferase activity"/>
    <property type="evidence" value="ECO:0007669"/>
    <property type="project" value="UniProtKB-KW"/>
</dbReference>
<accession>A0ABW3N0E9</accession>
<dbReference type="PANTHER" id="PTHR45036:SF1">
    <property type="entry name" value="METHYLTRANSFERASE LIKE 7A"/>
    <property type="match status" value="1"/>
</dbReference>
<dbReference type="PANTHER" id="PTHR45036">
    <property type="entry name" value="METHYLTRANSFERASE LIKE 7B"/>
    <property type="match status" value="1"/>
</dbReference>
<dbReference type="Pfam" id="PF08241">
    <property type="entry name" value="Methyltransf_11"/>
    <property type="match status" value="1"/>
</dbReference>
<feature type="domain" description="Methyltransferase type 11" evidence="1">
    <location>
        <begin position="37"/>
        <end position="131"/>
    </location>
</feature>
<reference evidence="3" key="1">
    <citation type="journal article" date="2019" name="Int. J. Syst. Evol. Microbiol.">
        <title>The Global Catalogue of Microorganisms (GCM) 10K type strain sequencing project: providing services to taxonomists for standard genome sequencing and annotation.</title>
        <authorList>
            <consortium name="The Broad Institute Genomics Platform"/>
            <consortium name="The Broad Institute Genome Sequencing Center for Infectious Disease"/>
            <person name="Wu L."/>
            <person name="Ma J."/>
        </authorList>
    </citation>
    <scope>NUCLEOTIDE SEQUENCE [LARGE SCALE GENOMIC DNA]</scope>
    <source>
        <strain evidence="3">CCUG 57508</strain>
    </source>
</reference>
<comment type="caution">
    <text evidence="2">The sequence shown here is derived from an EMBL/GenBank/DDBJ whole genome shotgun (WGS) entry which is preliminary data.</text>
</comment>
<keyword evidence="2" id="KW-0808">Transferase</keyword>
<organism evidence="2 3">
    <name type="scientific">Terrabacter terrigena</name>
    <dbReference type="NCBI Taxonomy" id="574718"/>
    <lineage>
        <taxon>Bacteria</taxon>
        <taxon>Bacillati</taxon>
        <taxon>Actinomycetota</taxon>
        <taxon>Actinomycetes</taxon>
        <taxon>Micrococcales</taxon>
        <taxon>Intrasporangiaceae</taxon>
        <taxon>Terrabacter</taxon>
    </lineage>
</organism>
<dbReference type="InterPro" id="IPR013216">
    <property type="entry name" value="Methyltransf_11"/>
</dbReference>
<gene>
    <name evidence="2" type="ORF">ACFQ2V_12585</name>
</gene>
<evidence type="ECO:0000259" key="1">
    <source>
        <dbReference type="Pfam" id="PF08241"/>
    </source>
</evidence>
<dbReference type="InterPro" id="IPR029063">
    <property type="entry name" value="SAM-dependent_MTases_sf"/>
</dbReference>
<name>A0ABW3N0E9_9MICO</name>
<keyword evidence="2" id="KW-0489">Methyltransferase</keyword>